<feature type="region of interest" description="Disordered" evidence="1">
    <location>
        <begin position="1"/>
        <end position="199"/>
    </location>
</feature>
<evidence type="ECO:0000313" key="2">
    <source>
        <dbReference type="EMBL" id="KAJ1156382.1"/>
    </source>
</evidence>
<dbReference type="Proteomes" id="UP001066276">
    <property type="component" value="Chromosome 5"/>
</dbReference>
<feature type="compositionally biased region" description="Polar residues" evidence="1">
    <location>
        <begin position="189"/>
        <end position="199"/>
    </location>
</feature>
<feature type="compositionally biased region" description="Basic and acidic residues" evidence="1">
    <location>
        <begin position="25"/>
        <end position="34"/>
    </location>
</feature>
<feature type="compositionally biased region" description="Basic and acidic residues" evidence="1">
    <location>
        <begin position="56"/>
        <end position="65"/>
    </location>
</feature>
<protein>
    <submittedName>
        <fullName evidence="2">Uncharacterized protein</fullName>
    </submittedName>
</protein>
<sequence length="199" mass="23022">MANPPGERSRTPHPKSKQATPKQQETTEGKDTRSKGQPKTPEGQARSRKHPRRGRRPQDPLRKNNEAMLENQPGQPRPPHAPRQWGRTLYKGGTRATKPHPREQDTDPEHPASATWEADREERHQRQQAANPERKTYQTSQYRAGQKEKPEGSRPQLPSPQHQEKEWAKERDRARLQKDKCPKAHQGRTHNTQQKKLGQ</sequence>
<comment type="caution">
    <text evidence="2">The sequence shown here is derived from an EMBL/GenBank/DDBJ whole genome shotgun (WGS) entry which is preliminary data.</text>
</comment>
<dbReference type="AlphaFoldDB" id="A0AAV7RXE8"/>
<organism evidence="2 3">
    <name type="scientific">Pleurodeles waltl</name>
    <name type="common">Iberian ribbed newt</name>
    <dbReference type="NCBI Taxonomy" id="8319"/>
    <lineage>
        <taxon>Eukaryota</taxon>
        <taxon>Metazoa</taxon>
        <taxon>Chordata</taxon>
        <taxon>Craniata</taxon>
        <taxon>Vertebrata</taxon>
        <taxon>Euteleostomi</taxon>
        <taxon>Amphibia</taxon>
        <taxon>Batrachia</taxon>
        <taxon>Caudata</taxon>
        <taxon>Salamandroidea</taxon>
        <taxon>Salamandridae</taxon>
        <taxon>Pleurodelinae</taxon>
        <taxon>Pleurodeles</taxon>
    </lineage>
</organism>
<gene>
    <name evidence="2" type="ORF">NDU88_009103</name>
</gene>
<feature type="compositionally biased region" description="Basic and acidic residues" evidence="1">
    <location>
        <begin position="100"/>
        <end position="110"/>
    </location>
</feature>
<proteinExistence type="predicted"/>
<keyword evidence="3" id="KW-1185">Reference proteome</keyword>
<feature type="compositionally biased region" description="Basic residues" evidence="1">
    <location>
        <begin position="46"/>
        <end position="55"/>
    </location>
</feature>
<feature type="compositionally biased region" description="Basic and acidic residues" evidence="1">
    <location>
        <begin position="162"/>
        <end position="182"/>
    </location>
</feature>
<reference evidence="2" key="1">
    <citation type="journal article" date="2022" name="bioRxiv">
        <title>Sequencing and chromosome-scale assembly of the giantPleurodeles waltlgenome.</title>
        <authorList>
            <person name="Brown T."/>
            <person name="Elewa A."/>
            <person name="Iarovenko S."/>
            <person name="Subramanian E."/>
            <person name="Araus A.J."/>
            <person name="Petzold A."/>
            <person name="Susuki M."/>
            <person name="Suzuki K.-i.T."/>
            <person name="Hayashi T."/>
            <person name="Toyoda A."/>
            <person name="Oliveira C."/>
            <person name="Osipova E."/>
            <person name="Leigh N.D."/>
            <person name="Simon A."/>
            <person name="Yun M.H."/>
        </authorList>
    </citation>
    <scope>NUCLEOTIDE SEQUENCE</scope>
    <source>
        <strain evidence="2">20211129_DDA</strain>
        <tissue evidence="2">Liver</tissue>
    </source>
</reference>
<name>A0AAV7RXE8_PLEWA</name>
<dbReference type="EMBL" id="JANPWB010000009">
    <property type="protein sequence ID" value="KAJ1156382.1"/>
    <property type="molecule type" value="Genomic_DNA"/>
</dbReference>
<evidence type="ECO:0000256" key="1">
    <source>
        <dbReference type="SAM" id="MobiDB-lite"/>
    </source>
</evidence>
<evidence type="ECO:0000313" key="3">
    <source>
        <dbReference type="Proteomes" id="UP001066276"/>
    </source>
</evidence>
<accession>A0AAV7RXE8</accession>